<feature type="transmembrane region" description="Helical" evidence="3">
    <location>
        <begin position="45"/>
        <end position="66"/>
    </location>
</feature>
<dbReference type="AlphaFoldDB" id="A0A031FZ90"/>
<keyword evidence="1" id="KW-0175">Coiled coil</keyword>
<reference evidence="5 6" key="1">
    <citation type="submission" date="2014-03" db="EMBL/GenBank/DDBJ databases">
        <title>Draft Genome Sequences of 13 Willow Endophytes.</title>
        <authorList>
            <person name="Gan H.Y."/>
            <person name="Gan H.M."/>
            <person name="Savka M.A."/>
            <person name="Hudson A.O."/>
        </authorList>
    </citation>
    <scope>NUCLEOTIDE SEQUENCE [LARGE SCALE GENOMIC DNA]</scope>
    <source>
        <strain evidence="5 6">RIT293</strain>
    </source>
</reference>
<dbReference type="OrthoDB" id="186919at2"/>
<dbReference type="eggNOG" id="COG3206">
    <property type="taxonomic scope" value="Bacteria"/>
</dbReference>
<keyword evidence="3" id="KW-0812">Transmembrane</keyword>
<evidence type="ECO:0000256" key="3">
    <source>
        <dbReference type="SAM" id="Phobius"/>
    </source>
</evidence>
<keyword evidence="3" id="KW-1133">Transmembrane helix</keyword>
<gene>
    <name evidence="5" type="ORF">BW34_00531</name>
</gene>
<feature type="compositionally biased region" description="Polar residues" evidence="2">
    <location>
        <begin position="105"/>
        <end position="117"/>
    </location>
</feature>
<protein>
    <recommendedName>
        <fullName evidence="4">DUF4349 domain-containing protein</fullName>
    </recommendedName>
</protein>
<organism evidence="5 6">
    <name type="scientific">Microbacterium oleivorans</name>
    <dbReference type="NCBI Taxonomy" id="273677"/>
    <lineage>
        <taxon>Bacteria</taxon>
        <taxon>Bacillati</taxon>
        <taxon>Actinomycetota</taxon>
        <taxon>Actinomycetes</taxon>
        <taxon>Micrococcales</taxon>
        <taxon>Microbacteriaceae</taxon>
        <taxon>Microbacterium</taxon>
    </lineage>
</organism>
<dbReference type="RefSeq" id="WP_036309253.1">
    <property type="nucleotide sequence ID" value="NZ_JFYO01000001.1"/>
</dbReference>
<dbReference type="InterPro" id="IPR025645">
    <property type="entry name" value="DUF4349"/>
</dbReference>
<dbReference type="PATRIC" id="fig|273677.3.peg.521"/>
<sequence length="351" mass="36268">MTAEDIRLPELTRTRQDEIERALFAEIAASMTDARETSRRRGRRAWAFTGAAAAVIVVAGFVGPMLGNVSGGASSAGSAVSEESAPRPGEDRGDEGVEMSGGGTTDLQDSGTPSTEVGQRAVVARAQATLEADDPAAAAQAIGDRAEASGGYVESLNVADAAESTGREAATGPGDARITVRVPASGLASFLTDLEELGTVRASQISREDVTAETTDLRARIEALDASVDRLRGLITDAASTSDLLTAEDALAQRQAELDSLRAQAETLKDDVALSSATVTITAPGQSVAADPQGFGDGLSTGWNTLVVTLNGIVVGLGFLLPWLVVAGIVVAIVQVVRRVRRRRASRSPES</sequence>
<dbReference type="Proteomes" id="UP000024001">
    <property type="component" value="Unassembled WGS sequence"/>
</dbReference>
<feature type="domain" description="DUF4349" evidence="4">
    <location>
        <begin position="120"/>
        <end position="334"/>
    </location>
</feature>
<keyword evidence="3" id="KW-0472">Membrane</keyword>
<accession>A0A031FZ90</accession>
<evidence type="ECO:0000259" key="4">
    <source>
        <dbReference type="Pfam" id="PF14257"/>
    </source>
</evidence>
<evidence type="ECO:0000313" key="6">
    <source>
        <dbReference type="Proteomes" id="UP000024001"/>
    </source>
</evidence>
<feature type="coiled-coil region" evidence="1">
    <location>
        <begin position="244"/>
        <end position="271"/>
    </location>
</feature>
<dbReference type="EMBL" id="JFYO01000001">
    <property type="protein sequence ID" value="EZP29903.1"/>
    <property type="molecule type" value="Genomic_DNA"/>
</dbReference>
<evidence type="ECO:0000256" key="2">
    <source>
        <dbReference type="SAM" id="MobiDB-lite"/>
    </source>
</evidence>
<comment type="caution">
    <text evidence="5">The sequence shown here is derived from an EMBL/GenBank/DDBJ whole genome shotgun (WGS) entry which is preliminary data.</text>
</comment>
<feature type="compositionally biased region" description="Basic and acidic residues" evidence="2">
    <location>
        <begin position="84"/>
        <end position="95"/>
    </location>
</feature>
<name>A0A031FZ90_9MICO</name>
<feature type="transmembrane region" description="Helical" evidence="3">
    <location>
        <begin position="313"/>
        <end position="337"/>
    </location>
</feature>
<evidence type="ECO:0000256" key="1">
    <source>
        <dbReference type="SAM" id="Coils"/>
    </source>
</evidence>
<evidence type="ECO:0000313" key="5">
    <source>
        <dbReference type="EMBL" id="EZP29903.1"/>
    </source>
</evidence>
<dbReference type="Pfam" id="PF14257">
    <property type="entry name" value="DUF4349"/>
    <property type="match status" value="1"/>
</dbReference>
<feature type="compositionally biased region" description="Low complexity" evidence="2">
    <location>
        <begin position="71"/>
        <end position="83"/>
    </location>
</feature>
<keyword evidence="6" id="KW-1185">Reference proteome</keyword>
<feature type="region of interest" description="Disordered" evidence="2">
    <location>
        <begin position="71"/>
        <end position="117"/>
    </location>
</feature>
<proteinExistence type="predicted"/>